<keyword evidence="1" id="KW-0479">Metal-binding</keyword>
<dbReference type="GO" id="GO:0005634">
    <property type="term" value="C:nucleus"/>
    <property type="evidence" value="ECO:0007669"/>
    <property type="project" value="TreeGrafter"/>
</dbReference>
<evidence type="ECO:0000313" key="5">
    <source>
        <dbReference type="EMBL" id="PIO70909.1"/>
    </source>
</evidence>
<dbReference type="InterPro" id="IPR002893">
    <property type="entry name" value="Znf_MYND"/>
</dbReference>
<reference evidence="5 6" key="1">
    <citation type="submission" date="2015-09" db="EMBL/GenBank/DDBJ databases">
        <title>Draft genome of the parasitic nematode Teladorsagia circumcincta isolate WARC Sus (inbred).</title>
        <authorList>
            <person name="Mitreva M."/>
        </authorList>
    </citation>
    <scope>NUCLEOTIDE SEQUENCE [LARGE SCALE GENOMIC DNA]</scope>
    <source>
        <strain evidence="5 6">S</strain>
    </source>
</reference>
<dbReference type="SUPFAM" id="SSF144232">
    <property type="entry name" value="HIT/MYND zinc finger-like"/>
    <property type="match status" value="1"/>
</dbReference>
<dbReference type="Gene3D" id="6.10.140.2220">
    <property type="match status" value="1"/>
</dbReference>
<evidence type="ECO:0000256" key="3">
    <source>
        <dbReference type="ARBA" id="ARBA00022833"/>
    </source>
</evidence>
<name>A0A2G9UKW6_TELCI</name>
<accession>A0A2G9UKW6</accession>
<evidence type="ECO:0000256" key="1">
    <source>
        <dbReference type="ARBA" id="ARBA00022723"/>
    </source>
</evidence>
<evidence type="ECO:0000259" key="4">
    <source>
        <dbReference type="Pfam" id="PF01753"/>
    </source>
</evidence>
<protein>
    <recommendedName>
        <fullName evidence="4">MYND-type domain-containing protein</fullName>
    </recommendedName>
</protein>
<proteinExistence type="predicted"/>
<dbReference type="AlphaFoldDB" id="A0A2G9UKW6"/>
<dbReference type="GO" id="GO:0008270">
    <property type="term" value="F:zinc ion binding"/>
    <property type="evidence" value="ECO:0007669"/>
    <property type="project" value="UniProtKB-KW"/>
</dbReference>
<dbReference type="OrthoDB" id="265717at2759"/>
<dbReference type="PANTHER" id="PTHR12197:SF251">
    <property type="entry name" value="EG:BACR7C10.4 PROTEIN"/>
    <property type="match status" value="1"/>
</dbReference>
<dbReference type="EMBL" id="KZ346118">
    <property type="protein sequence ID" value="PIO70909.1"/>
    <property type="molecule type" value="Genomic_DNA"/>
</dbReference>
<gene>
    <name evidence="5" type="ORF">TELCIR_07211</name>
</gene>
<evidence type="ECO:0000313" key="6">
    <source>
        <dbReference type="Proteomes" id="UP000230423"/>
    </source>
</evidence>
<dbReference type="Gene3D" id="2.170.270.10">
    <property type="entry name" value="SET domain"/>
    <property type="match status" value="1"/>
</dbReference>
<dbReference type="InterPro" id="IPR050869">
    <property type="entry name" value="H3K4_H4K5_MeTrfase"/>
</dbReference>
<dbReference type="InterPro" id="IPR046341">
    <property type="entry name" value="SET_dom_sf"/>
</dbReference>
<sequence>MFYYCSADCQKRDWPLHKNECSSVKKLDGVANEEVRLVMRLAVKWATGDMGETTVDNVMRSLSTLQDHSDALEDKACQFLDDYKVFCKKTIVGDEVIKRLAKISCVNSFSLTNNYSTTIGISLCIRLSVIDHSCKPNMRYAYR</sequence>
<dbReference type="Pfam" id="PF01753">
    <property type="entry name" value="zf-MYND"/>
    <property type="match status" value="1"/>
</dbReference>
<dbReference type="Proteomes" id="UP000230423">
    <property type="component" value="Unassembled WGS sequence"/>
</dbReference>
<organism evidence="5 6">
    <name type="scientific">Teladorsagia circumcincta</name>
    <name type="common">Brown stomach worm</name>
    <name type="synonym">Ostertagia circumcincta</name>
    <dbReference type="NCBI Taxonomy" id="45464"/>
    <lineage>
        <taxon>Eukaryota</taxon>
        <taxon>Metazoa</taxon>
        <taxon>Ecdysozoa</taxon>
        <taxon>Nematoda</taxon>
        <taxon>Chromadorea</taxon>
        <taxon>Rhabditida</taxon>
        <taxon>Rhabditina</taxon>
        <taxon>Rhabditomorpha</taxon>
        <taxon>Strongyloidea</taxon>
        <taxon>Trichostrongylidae</taxon>
        <taxon>Teladorsagia</taxon>
    </lineage>
</organism>
<evidence type="ECO:0000256" key="2">
    <source>
        <dbReference type="ARBA" id="ARBA00022771"/>
    </source>
</evidence>
<keyword evidence="2" id="KW-0863">Zinc-finger</keyword>
<feature type="domain" description="MYND-type" evidence="4">
    <location>
        <begin position="3"/>
        <end position="21"/>
    </location>
</feature>
<dbReference type="PANTHER" id="PTHR12197">
    <property type="entry name" value="HISTONE-LYSINE N-METHYLTRANSFERASE SMYD"/>
    <property type="match status" value="1"/>
</dbReference>
<keyword evidence="3" id="KW-0862">Zinc</keyword>
<keyword evidence="6" id="KW-1185">Reference proteome</keyword>